<feature type="compositionally biased region" description="Basic and acidic residues" evidence="1">
    <location>
        <begin position="301"/>
        <end position="318"/>
    </location>
</feature>
<evidence type="ECO:0000256" key="1">
    <source>
        <dbReference type="SAM" id="MobiDB-lite"/>
    </source>
</evidence>
<feature type="compositionally biased region" description="Low complexity" evidence="1">
    <location>
        <begin position="87"/>
        <end position="96"/>
    </location>
</feature>
<evidence type="ECO:0000313" key="2">
    <source>
        <dbReference type="EMBL" id="GJJ68792.1"/>
    </source>
</evidence>
<gene>
    <name evidence="2" type="ORF">EMPS_01138</name>
</gene>
<name>A0A9P3H301_9FUNG</name>
<protein>
    <submittedName>
        <fullName evidence="2">Uncharacterized protein</fullName>
    </submittedName>
</protein>
<evidence type="ECO:0000313" key="3">
    <source>
        <dbReference type="Proteomes" id="UP000827284"/>
    </source>
</evidence>
<feature type="region of interest" description="Disordered" evidence="1">
    <location>
        <begin position="293"/>
        <end position="318"/>
    </location>
</feature>
<proteinExistence type="predicted"/>
<reference evidence="2" key="1">
    <citation type="submission" date="2021-11" db="EMBL/GenBank/DDBJ databases">
        <authorList>
            <person name="Herlambang A."/>
            <person name="Guo Y."/>
            <person name="Takashima Y."/>
            <person name="Nishizawa T."/>
        </authorList>
    </citation>
    <scope>NUCLEOTIDE SEQUENCE</scope>
    <source>
        <strain evidence="2">E1425</strain>
    </source>
</reference>
<dbReference type="AlphaFoldDB" id="A0A9P3H301"/>
<dbReference type="Proteomes" id="UP000827284">
    <property type="component" value="Unassembled WGS sequence"/>
</dbReference>
<comment type="caution">
    <text evidence="2">The sequence shown here is derived from an EMBL/GenBank/DDBJ whole genome shotgun (WGS) entry which is preliminary data.</text>
</comment>
<feature type="region of interest" description="Disordered" evidence="1">
    <location>
        <begin position="52"/>
        <end position="117"/>
    </location>
</feature>
<sequence length="342" mass="37743">MVDRAAKEGSDTVSSQRQLHERNGKLYLTIGFNFGLATVQWEFNLSPLLASTSDRPLTTTRTESHRAKNSATDNGEDDDNHDDEDLLSLLRGNRNSNKGKQGLKRGHQLLEDDDEVDREIETGPVKGVDGMSVLFDHVVLPLISLTNVYRKQVRAQEAVIKAKENEVYEALEILELSGINHRNRRRATEPHQKGAAEAKVQSDIELLVRPQLYGPTELFGEKTIAHLCSIVTKNAVEAPGRPSVSAFLLDRDTLSNDMGQPSLTARGSGPGSADAATLQLSIDSATIPLSVSANSVDAETGDGKGRKLTKQEEEEENRRILWEKLDKERAEKARAGKKKKLF</sequence>
<dbReference type="OrthoDB" id="2155935at2759"/>
<accession>A0A9P3H301</accession>
<dbReference type="EMBL" id="BQFW01000002">
    <property type="protein sequence ID" value="GJJ68792.1"/>
    <property type="molecule type" value="Genomic_DNA"/>
</dbReference>
<feature type="compositionally biased region" description="Acidic residues" evidence="1">
    <location>
        <begin position="74"/>
        <end position="86"/>
    </location>
</feature>
<feature type="compositionally biased region" description="Polar residues" evidence="1">
    <location>
        <begin position="52"/>
        <end position="61"/>
    </location>
</feature>
<organism evidence="2 3">
    <name type="scientific">Entomortierella parvispora</name>
    <dbReference type="NCBI Taxonomy" id="205924"/>
    <lineage>
        <taxon>Eukaryota</taxon>
        <taxon>Fungi</taxon>
        <taxon>Fungi incertae sedis</taxon>
        <taxon>Mucoromycota</taxon>
        <taxon>Mortierellomycotina</taxon>
        <taxon>Mortierellomycetes</taxon>
        <taxon>Mortierellales</taxon>
        <taxon>Mortierellaceae</taxon>
        <taxon>Entomortierella</taxon>
    </lineage>
</organism>
<keyword evidence="3" id="KW-1185">Reference proteome</keyword>
<reference evidence="2" key="2">
    <citation type="journal article" date="2022" name="Microbiol. Resour. Announc.">
        <title>Whole-Genome Sequence of Entomortierella parvispora E1425, a Mucoromycotan Fungus Associated with Burkholderiaceae-Related Endosymbiotic Bacteria.</title>
        <authorList>
            <person name="Herlambang A."/>
            <person name="Guo Y."/>
            <person name="Takashima Y."/>
            <person name="Narisawa K."/>
            <person name="Ohta H."/>
            <person name="Nishizawa T."/>
        </authorList>
    </citation>
    <scope>NUCLEOTIDE SEQUENCE</scope>
    <source>
        <strain evidence="2">E1425</strain>
    </source>
</reference>